<comment type="caution">
    <text evidence="1">The sequence shown here is derived from an EMBL/GenBank/DDBJ whole genome shotgun (WGS) entry which is preliminary data.</text>
</comment>
<sequence length="496" mass="56453">MLLFTGETGRWKKPKFTVKLITSMKCGSRSLLKQYTLAKTRETFTKSLLNIGAGNNSVEILVLHDNTNDGWKLLQVDLDTDDVMELRLDAFGGKTLLGEVSSIWNEPGCSLHSLDFQYPVEKNYFRIHVEAKVLQRCHPNKWNKDLLIPTSDLYKSYKEDLEYKIFKVIDEIRLGHYVNNITLAYFFPNSSQTFGVFYLDLDKDSLEQGSLSIKTAAEKLSGALKKPEKCSGRSLLSAKVKYETGNWKRPPITEETPRTDTSLTVTMAAIYNCGQLSECSADLVGELLLNAFSATKITMNVGLLSTIIPHETDCLILSRQEFYLDELHFHGLSSTDAQLFLDVVNSYSQEMKCSADELGFHIDAELQEDCNPIPWNLELYNLGSNFSRSYRKIVENKIKNVLKTLNYRHFTAGYEVAYFYPYQDLLRVIIRLDFEKRLDANHSIQVLTNNIIDRLKDPENCQGALLIPGDNTSTFLKIIPEGLSQIVLNFLEESVH</sequence>
<dbReference type="Proteomes" id="UP000316759">
    <property type="component" value="Unassembled WGS sequence"/>
</dbReference>
<reference evidence="1 2" key="1">
    <citation type="submission" date="2019-04" db="EMBL/GenBank/DDBJ databases">
        <title>Annotation for the trematode Fasciola gigantica.</title>
        <authorList>
            <person name="Choi Y.-J."/>
        </authorList>
    </citation>
    <scope>NUCLEOTIDE SEQUENCE [LARGE SCALE GENOMIC DNA]</scope>
    <source>
        <strain evidence="1">Uganda_cow_1</strain>
    </source>
</reference>
<gene>
    <name evidence="1" type="ORF">FGIG_11557</name>
</gene>
<dbReference type="OrthoDB" id="6326782at2759"/>
<keyword evidence="2" id="KW-1185">Reference proteome</keyword>
<evidence type="ECO:0000313" key="1">
    <source>
        <dbReference type="EMBL" id="TPP67567.1"/>
    </source>
</evidence>
<proteinExistence type="predicted"/>
<dbReference type="AlphaFoldDB" id="A0A504ZA73"/>
<evidence type="ECO:0000313" key="2">
    <source>
        <dbReference type="Proteomes" id="UP000316759"/>
    </source>
</evidence>
<accession>A0A504ZA73</accession>
<name>A0A504ZA73_FASGI</name>
<protein>
    <submittedName>
        <fullName evidence="1">Uncharacterized protein</fullName>
    </submittedName>
</protein>
<organism evidence="1 2">
    <name type="scientific">Fasciola gigantica</name>
    <name type="common">Giant liver fluke</name>
    <dbReference type="NCBI Taxonomy" id="46835"/>
    <lineage>
        <taxon>Eukaryota</taxon>
        <taxon>Metazoa</taxon>
        <taxon>Spiralia</taxon>
        <taxon>Lophotrochozoa</taxon>
        <taxon>Platyhelminthes</taxon>
        <taxon>Trematoda</taxon>
        <taxon>Digenea</taxon>
        <taxon>Plagiorchiida</taxon>
        <taxon>Echinostomata</taxon>
        <taxon>Echinostomatoidea</taxon>
        <taxon>Fasciolidae</taxon>
        <taxon>Fasciola</taxon>
    </lineage>
</organism>
<dbReference type="EMBL" id="SUNJ01000543">
    <property type="protein sequence ID" value="TPP67567.1"/>
    <property type="molecule type" value="Genomic_DNA"/>
</dbReference>